<dbReference type="SUPFAM" id="SSF90209">
    <property type="entry name" value="Ran binding protein zinc finger-like"/>
    <property type="match status" value="1"/>
</dbReference>
<feature type="domain" description="RanBP2-type" evidence="6">
    <location>
        <begin position="595"/>
        <end position="627"/>
    </location>
</feature>
<feature type="region of interest" description="Disordered" evidence="5">
    <location>
        <begin position="348"/>
        <end position="392"/>
    </location>
</feature>
<protein>
    <submittedName>
        <fullName evidence="7">Zinc finger protein, putative</fullName>
    </submittedName>
</protein>
<proteinExistence type="predicted"/>
<name>A0A0S4JGK3_BODSA</name>
<feature type="domain" description="RanBP2-type" evidence="6">
    <location>
        <begin position="673"/>
        <end position="702"/>
    </location>
</feature>
<dbReference type="InterPro" id="IPR036443">
    <property type="entry name" value="Znf_RanBP2_sf"/>
</dbReference>
<dbReference type="AlphaFoldDB" id="A0A0S4JGK3"/>
<keyword evidence="3" id="KW-0862">Zinc</keyword>
<feature type="domain" description="RanBP2-type" evidence="6">
    <location>
        <begin position="495"/>
        <end position="518"/>
    </location>
</feature>
<evidence type="ECO:0000256" key="5">
    <source>
        <dbReference type="SAM" id="MobiDB-lite"/>
    </source>
</evidence>
<sequence length="857" mass="93136">MRRVLTAWRVSCLSAVNVVGPRTFESRRWALSAEEEDDELVRQLIQQSDVGSTRKVTARSAPQVPLTTEAPGVQQQPKATVNSIAEEKVPTEAIVGSAGLSSQGAGVSSSSIDPLQRASVYVRIRRTTSGVLEWQCLLCSIFNHVLRTSCRSCGASSKQSQKDSQPSPSRFVATMPTAWVCTAPSCHTINTHIEQASSVMSQRERYRCKKCRSPFGGVHDWVCTLCSASNPRGVNQCCSCYTQRPVCWTCPSCKCSTNCVFSVTCSTCSFERKPTNTQNCHCPSCGASALPGWELCSVCLSPLQHLRMLLGGSTTQATQISVKRLEWSSCQRGNDVIASAESLMKCEPSANEKQESKVVTAESSDESKAAEHPLNVPTSPTATTASQPSEPKVSAIVTIRPPKEPQELKAYRTDDTSTSWKCSTCGLWCRHNAAFCDGCMTTRTIATAVGSSTPKSSDTQKETDLAGGWKCSTCSSVNTLFSRVCVQCHSVRKVPKGYWQCSTCNSVNRDSRFACLGCFGSPTRKDSVVTYIVSANAAWTCLNCTFDGNHSHLVRCSSCHFDRNVWQCHCGRKNQISHLSCSSCEGQRSISSKSQNALRWTCADCGCAVNNQALSTACSKCGGSKSAPPSPPKWLWDCEVCHNINHSHDVEFPSVVQCKRCDRQAKSADVQKSPSSWNCNSCETTNMMGRDSCTSCSAKRSVKWVCTVECPTCRKSSIPLESETCPHCNASLTAALNSMWGTVAFDSDVVKELKARNLITASDESAGQQAAAFLRYFRDDESIEGDDEGGHESQSNDDISEIDDVEDDPDAGKLIRKSPTSDHNEVTLRHSWSCALCGKSNSTSLVSCSHCSMPKDV</sequence>
<evidence type="ECO:0000256" key="1">
    <source>
        <dbReference type="ARBA" id="ARBA00022723"/>
    </source>
</evidence>
<gene>
    <name evidence="7" type="ORF">BSAL_19185</name>
</gene>
<dbReference type="SMART" id="SM00547">
    <property type="entry name" value="ZnF_RBZ"/>
    <property type="match status" value="10"/>
</dbReference>
<dbReference type="EMBL" id="CYKH01001703">
    <property type="protein sequence ID" value="CUG89080.1"/>
    <property type="molecule type" value="Genomic_DNA"/>
</dbReference>
<feature type="domain" description="RanBP2-type" evidence="6">
    <location>
        <begin position="214"/>
        <end position="246"/>
    </location>
</feature>
<accession>A0A0S4JGK3</accession>
<dbReference type="Gene3D" id="2.30.30.380">
    <property type="entry name" value="Zn-finger domain of Sec23/24"/>
    <property type="match status" value="1"/>
</dbReference>
<evidence type="ECO:0000259" key="6">
    <source>
        <dbReference type="PROSITE" id="PS50199"/>
    </source>
</evidence>
<keyword evidence="1" id="KW-0479">Metal-binding</keyword>
<dbReference type="PROSITE" id="PS01358">
    <property type="entry name" value="ZF_RANBP2_1"/>
    <property type="match status" value="7"/>
</dbReference>
<dbReference type="Proteomes" id="UP000051952">
    <property type="component" value="Unassembled WGS sequence"/>
</dbReference>
<reference evidence="8" key="1">
    <citation type="submission" date="2015-09" db="EMBL/GenBank/DDBJ databases">
        <authorList>
            <consortium name="Pathogen Informatics"/>
        </authorList>
    </citation>
    <scope>NUCLEOTIDE SEQUENCE [LARGE SCALE GENOMIC DNA]</scope>
    <source>
        <strain evidence="8">Lake Konstanz</strain>
    </source>
</reference>
<dbReference type="InterPro" id="IPR001876">
    <property type="entry name" value="Znf_RanBP2"/>
</dbReference>
<dbReference type="OMA" id="WNDVRWE"/>
<keyword evidence="8" id="KW-1185">Reference proteome</keyword>
<evidence type="ECO:0000313" key="7">
    <source>
        <dbReference type="EMBL" id="CUG89080.1"/>
    </source>
</evidence>
<evidence type="ECO:0000313" key="8">
    <source>
        <dbReference type="Proteomes" id="UP000051952"/>
    </source>
</evidence>
<dbReference type="VEuPathDB" id="TriTrypDB:BSAL_19185"/>
<feature type="domain" description="RanBP2-type" evidence="6">
    <location>
        <begin position="128"/>
        <end position="159"/>
    </location>
</feature>
<keyword evidence="2 4" id="KW-0863">Zinc-finger</keyword>
<feature type="compositionally biased region" description="Low complexity" evidence="5">
    <location>
        <begin position="377"/>
        <end position="386"/>
    </location>
</feature>
<dbReference type="OrthoDB" id="448399at2759"/>
<organism evidence="7 8">
    <name type="scientific">Bodo saltans</name>
    <name type="common">Flagellated protozoan</name>
    <dbReference type="NCBI Taxonomy" id="75058"/>
    <lineage>
        <taxon>Eukaryota</taxon>
        <taxon>Discoba</taxon>
        <taxon>Euglenozoa</taxon>
        <taxon>Kinetoplastea</taxon>
        <taxon>Metakinetoplastina</taxon>
        <taxon>Eubodonida</taxon>
        <taxon>Bodonidae</taxon>
        <taxon>Bodo</taxon>
    </lineage>
</organism>
<feature type="compositionally biased region" description="Acidic residues" evidence="5">
    <location>
        <begin position="798"/>
        <end position="809"/>
    </location>
</feature>
<evidence type="ECO:0000256" key="3">
    <source>
        <dbReference type="ARBA" id="ARBA00022833"/>
    </source>
</evidence>
<dbReference type="GO" id="GO:0008270">
    <property type="term" value="F:zinc ion binding"/>
    <property type="evidence" value="ECO:0007669"/>
    <property type="project" value="UniProtKB-KW"/>
</dbReference>
<evidence type="ECO:0000256" key="2">
    <source>
        <dbReference type="ARBA" id="ARBA00022771"/>
    </source>
</evidence>
<feature type="region of interest" description="Disordered" evidence="5">
    <location>
        <begin position="783"/>
        <end position="822"/>
    </location>
</feature>
<feature type="domain" description="RanBP2-type" evidence="6">
    <location>
        <begin position="465"/>
        <end position="494"/>
    </location>
</feature>
<evidence type="ECO:0000256" key="4">
    <source>
        <dbReference type="PROSITE-ProRule" id="PRU00322"/>
    </source>
</evidence>
<dbReference type="PROSITE" id="PS50199">
    <property type="entry name" value="ZF_RANBP2_2"/>
    <property type="match status" value="6"/>
</dbReference>